<evidence type="ECO:0000313" key="4">
    <source>
        <dbReference type="EMBL" id="SFN20206.1"/>
    </source>
</evidence>
<sequence length="592" mass="65949">MILRRALQQAKSLRTVAALMLALPSAAMVSASETEARDLKYGAVLFQYYQQNYFETLVEYAWAEEHGGIANHGTYPELLKGGVSLSYGLDEQAESIFDRLAESNLSEPVRNRARFFLGKMQYLRGEADTAARNLNQIRGELPDSVDAEYRYLAALVNVKLGYLDAGKTVADTISEDSPYAPYFYFNLAIALEGQGRTSAAIDALSRVLELNDGSAELQRLADRARMALAHVYASHEDNLNAGLQLASINTTGAYSNRGLLGASWMAINAGEFRRALAPLDVLTTRSLALPEVQEAILLRPHVYERMGLEGRAAKDFIAADRQFRTTLRELEAAREGLKDADVLELFVRNLDDVLDESDWFGRAPAVAVNRLSPFLVELMSDHSFQSVLKDLRDLYAIRNNLERWKERRSDFDTIMAARAGSADGPSHGDRVRLISRSLTVARDRREALKARLAGLPEDKRESIEWLLEDLTFEITRAESALAALQGSKALSDNSYFEQSVSRMMAEVDARLVQTEGLIARLEDVMLALVTTELDIHEQRLRQYQVEAQLAKVRILDRSLQTLNPDEEVPVDPAPEQAQSQSSPEEGSGDETI</sequence>
<evidence type="ECO:0000313" key="5">
    <source>
        <dbReference type="Proteomes" id="UP000199339"/>
    </source>
</evidence>
<name>A0A1I4X470_9GAMM</name>
<accession>A0A1I4X470</accession>
<reference evidence="5" key="1">
    <citation type="submission" date="2016-10" db="EMBL/GenBank/DDBJ databases">
        <authorList>
            <person name="Varghese N."/>
            <person name="Submissions S."/>
        </authorList>
    </citation>
    <scope>NUCLEOTIDE SEQUENCE [LARGE SCALE GENOMIC DNA]</scope>
    <source>
        <strain evidence="5">CGMCC 1.6775</strain>
    </source>
</reference>
<dbReference type="AlphaFoldDB" id="A0A1I4X470"/>
<dbReference type="InterPro" id="IPR011990">
    <property type="entry name" value="TPR-like_helical_dom_sf"/>
</dbReference>
<proteinExistence type="predicted"/>
<dbReference type="SUPFAM" id="SSF48452">
    <property type="entry name" value="TPR-like"/>
    <property type="match status" value="1"/>
</dbReference>
<protein>
    <submittedName>
        <fullName evidence="4">Uncharacterized protein</fullName>
    </submittedName>
</protein>
<feature type="coiled-coil region" evidence="1">
    <location>
        <begin position="526"/>
        <end position="553"/>
    </location>
</feature>
<keyword evidence="3" id="KW-0732">Signal</keyword>
<dbReference type="Proteomes" id="UP000199339">
    <property type="component" value="Unassembled WGS sequence"/>
</dbReference>
<evidence type="ECO:0000256" key="3">
    <source>
        <dbReference type="SAM" id="SignalP"/>
    </source>
</evidence>
<evidence type="ECO:0000256" key="1">
    <source>
        <dbReference type="SAM" id="Coils"/>
    </source>
</evidence>
<dbReference type="Gene3D" id="1.25.40.10">
    <property type="entry name" value="Tetratricopeptide repeat domain"/>
    <property type="match status" value="1"/>
</dbReference>
<feature type="region of interest" description="Disordered" evidence="2">
    <location>
        <begin position="562"/>
        <end position="592"/>
    </location>
</feature>
<gene>
    <name evidence="4" type="ORF">SAMN04487961_2458</name>
</gene>
<evidence type="ECO:0000256" key="2">
    <source>
        <dbReference type="SAM" id="MobiDB-lite"/>
    </source>
</evidence>
<feature type="signal peptide" evidence="3">
    <location>
        <begin position="1"/>
        <end position="31"/>
    </location>
</feature>
<dbReference type="RefSeq" id="WP_139227065.1">
    <property type="nucleotide sequence ID" value="NZ_FOUR01000005.1"/>
</dbReference>
<organism evidence="4 5">
    <name type="scientific">Marinobacter pelagius</name>
    <dbReference type="NCBI Taxonomy" id="379482"/>
    <lineage>
        <taxon>Bacteria</taxon>
        <taxon>Pseudomonadati</taxon>
        <taxon>Pseudomonadota</taxon>
        <taxon>Gammaproteobacteria</taxon>
        <taxon>Pseudomonadales</taxon>
        <taxon>Marinobacteraceae</taxon>
        <taxon>Marinobacter</taxon>
    </lineage>
</organism>
<keyword evidence="5" id="KW-1185">Reference proteome</keyword>
<keyword evidence="1" id="KW-0175">Coiled coil</keyword>
<feature type="chain" id="PRO_5011532997" evidence="3">
    <location>
        <begin position="32"/>
        <end position="592"/>
    </location>
</feature>
<dbReference type="OrthoDB" id="6072288at2"/>
<dbReference type="EMBL" id="FOUR01000005">
    <property type="protein sequence ID" value="SFN20206.1"/>
    <property type="molecule type" value="Genomic_DNA"/>
</dbReference>